<feature type="region of interest" description="Disordered" evidence="6">
    <location>
        <begin position="459"/>
        <end position="579"/>
    </location>
</feature>
<keyword evidence="2" id="KW-0344">Guanine-nucleotide releasing factor</keyword>
<sequence>MNTNSETSPEDSEIDKLEDAVDPRVQIELERLNTATDDINKLEVDLDEARARFRQLLSESTVRIDALAKRLGGCIEKARPYYEARVKAKEALLETQKAAARFERASSAHAAAKEMVYLAEEGLKAEGRTFDHAWQEMLNHATMRVNESETERTLGESEHRRTSQTYHRAELKVQQLQRDLKRAIAKSSLSARRSLLHLNSLAIAHDLQLLPYFELKAQLNITLEAERKRVRCLEKEVSNAKASYAHALSCLERISDEIHRTRRSGSVSEATSVDRSLGPSPCSIGDIGCRYVMLRSKLYFSHSGREIGFDDGEEEFLKLPERLGPSASPVIPKEAESHRHVPDARSHVNGQEMRREDEEEDEDYDEDDGEEEEGEMVEVDLGQGVEEGGEVAAGGKDGEKANSSKDFEGNGEEMAGGSKKARGSVGAATLSVALEALTRSNPTERVRELLSQGMMMLNISQSTPPQSPSHANGQEAKPATRPTPNRATLRRGPSMFGTLEPVGSALRRASDPLCGRSGAANSSTRVSSGNSSGKAGPSHTGTVRKVPSPLERTFAYLSAGGGDDDSTATTASDSDSLASVEMLTDEQISSLMLYPDDLRGESPFSMENGRQSSSNSPFHVPLVEGKLLSNAAAK</sequence>
<keyword evidence="3 5" id="KW-0175">Coiled coil</keyword>
<accession>A0A8K0JUD5</accession>
<gene>
    <name evidence="7" type="ORF">J437_LFUL007558</name>
</gene>
<evidence type="ECO:0000313" key="8">
    <source>
        <dbReference type="Proteomes" id="UP000792457"/>
    </source>
</evidence>
<organism evidence="7 8">
    <name type="scientific">Ladona fulva</name>
    <name type="common">Scarce chaser dragonfly</name>
    <name type="synonym">Libellula fulva</name>
    <dbReference type="NCBI Taxonomy" id="123851"/>
    <lineage>
        <taxon>Eukaryota</taxon>
        <taxon>Metazoa</taxon>
        <taxon>Ecdysozoa</taxon>
        <taxon>Arthropoda</taxon>
        <taxon>Hexapoda</taxon>
        <taxon>Insecta</taxon>
        <taxon>Pterygota</taxon>
        <taxon>Palaeoptera</taxon>
        <taxon>Odonata</taxon>
        <taxon>Epiprocta</taxon>
        <taxon>Anisoptera</taxon>
        <taxon>Libelluloidea</taxon>
        <taxon>Libellulidae</taxon>
        <taxon>Ladona</taxon>
    </lineage>
</organism>
<evidence type="ECO:0000256" key="3">
    <source>
        <dbReference type="ARBA" id="ARBA00023054"/>
    </source>
</evidence>
<dbReference type="OrthoDB" id="446789at2759"/>
<dbReference type="AlphaFoldDB" id="A0A8K0JUD5"/>
<reference evidence="7" key="2">
    <citation type="submission" date="2017-10" db="EMBL/GenBank/DDBJ databases">
        <title>Ladona fulva Genome sequencing and assembly.</title>
        <authorList>
            <person name="Murali S."/>
            <person name="Richards S."/>
            <person name="Bandaranaike D."/>
            <person name="Bellair M."/>
            <person name="Blankenburg K."/>
            <person name="Chao H."/>
            <person name="Dinh H."/>
            <person name="Doddapaneni H."/>
            <person name="Dugan-Rocha S."/>
            <person name="Elkadiri S."/>
            <person name="Gnanaolivu R."/>
            <person name="Hernandez B."/>
            <person name="Skinner E."/>
            <person name="Javaid M."/>
            <person name="Lee S."/>
            <person name="Li M."/>
            <person name="Ming W."/>
            <person name="Munidasa M."/>
            <person name="Muniz J."/>
            <person name="Nguyen L."/>
            <person name="Hughes D."/>
            <person name="Osuji N."/>
            <person name="Pu L.-L."/>
            <person name="Puazo M."/>
            <person name="Qu C."/>
            <person name="Quiroz J."/>
            <person name="Raj R."/>
            <person name="Weissenberger G."/>
            <person name="Xin Y."/>
            <person name="Zou X."/>
            <person name="Han Y."/>
            <person name="Worley K."/>
            <person name="Muzny D."/>
            <person name="Gibbs R."/>
        </authorList>
    </citation>
    <scope>NUCLEOTIDE SEQUENCE</scope>
    <source>
        <strain evidence="7">Sampled in the wild</strain>
    </source>
</reference>
<dbReference type="GO" id="GO:0035556">
    <property type="term" value="P:intracellular signal transduction"/>
    <property type="evidence" value="ECO:0007669"/>
    <property type="project" value="InterPro"/>
</dbReference>
<feature type="compositionally biased region" description="Polar residues" evidence="6">
    <location>
        <begin position="608"/>
        <end position="617"/>
    </location>
</feature>
<evidence type="ECO:0000256" key="5">
    <source>
        <dbReference type="SAM" id="Coils"/>
    </source>
</evidence>
<feature type="compositionally biased region" description="Low complexity" evidence="6">
    <location>
        <begin position="567"/>
        <end position="576"/>
    </location>
</feature>
<evidence type="ECO:0000256" key="6">
    <source>
        <dbReference type="SAM" id="MobiDB-lite"/>
    </source>
</evidence>
<feature type="compositionally biased region" description="Basic and acidic residues" evidence="6">
    <location>
        <begin position="333"/>
        <end position="356"/>
    </location>
</feature>
<reference evidence="7" key="1">
    <citation type="submission" date="2013-04" db="EMBL/GenBank/DDBJ databases">
        <authorList>
            <person name="Qu J."/>
            <person name="Murali S.C."/>
            <person name="Bandaranaike D."/>
            <person name="Bellair M."/>
            <person name="Blankenburg K."/>
            <person name="Chao H."/>
            <person name="Dinh H."/>
            <person name="Doddapaneni H."/>
            <person name="Downs B."/>
            <person name="Dugan-Rocha S."/>
            <person name="Elkadiri S."/>
            <person name="Gnanaolivu R.D."/>
            <person name="Hernandez B."/>
            <person name="Javaid M."/>
            <person name="Jayaseelan J.C."/>
            <person name="Lee S."/>
            <person name="Li M."/>
            <person name="Ming W."/>
            <person name="Munidasa M."/>
            <person name="Muniz J."/>
            <person name="Nguyen L."/>
            <person name="Ongeri F."/>
            <person name="Osuji N."/>
            <person name="Pu L.-L."/>
            <person name="Puazo M."/>
            <person name="Qu C."/>
            <person name="Quiroz J."/>
            <person name="Raj R."/>
            <person name="Weissenberger G."/>
            <person name="Xin Y."/>
            <person name="Zou X."/>
            <person name="Han Y."/>
            <person name="Richards S."/>
            <person name="Worley K."/>
            <person name="Muzny D."/>
            <person name="Gibbs R."/>
        </authorList>
    </citation>
    <scope>NUCLEOTIDE SEQUENCE</scope>
    <source>
        <strain evidence="7">Sampled in the wild</strain>
    </source>
</reference>
<dbReference type="Proteomes" id="UP000792457">
    <property type="component" value="Unassembled WGS sequence"/>
</dbReference>
<evidence type="ECO:0000313" key="7">
    <source>
        <dbReference type="EMBL" id="KAG8222850.1"/>
    </source>
</evidence>
<evidence type="ECO:0000256" key="1">
    <source>
        <dbReference type="ARBA" id="ARBA00007796"/>
    </source>
</evidence>
<name>A0A8K0JUD5_LADFU</name>
<feature type="coiled-coil region" evidence="5">
    <location>
        <begin position="32"/>
        <end position="59"/>
    </location>
</feature>
<comment type="caution">
    <text evidence="7">The sequence shown here is derived from an EMBL/GenBank/DDBJ whole genome shotgun (WGS) entry which is preliminary data.</text>
</comment>
<protein>
    <recommendedName>
        <fullName evidence="4">SH3 domain-binding protein 5-like</fullName>
    </recommendedName>
</protein>
<feature type="compositionally biased region" description="Acidic residues" evidence="6">
    <location>
        <begin position="357"/>
        <end position="378"/>
    </location>
</feature>
<dbReference type="InterPro" id="IPR007940">
    <property type="entry name" value="SH3BP5"/>
</dbReference>
<feature type="region of interest" description="Disordered" evidence="6">
    <location>
        <begin position="145"/>
        <end position="165"/>
    </location>
</feature>
<dbReference type="GO" id="GO:0005085">
    <property type="term" value="F:guanyl-nucleotide exchange factor activity"/>
    <property type="evidence" value="ECO:0007669"/>
    <property type="project" value="UniProtKB-KW"/>
</dbReference>
<dbReference type="PANTHER" id="PTHR19423:SF8">
    <property type="entry name" value="SH3 DOMAIN-BINDING PROTEIN 5-LIKE"/>
    <property type="match status" value="1"/>
</dbReference>
<dbReference type="Pfam" id="PF05276">
    <property type="entry name" value="SH3BP5"/>
    <property type="match status" value="1"/>
</dbReference>
<proteinExistence type="inferred from homology"/>
<dbReference type="PANTHER" id="PTHR19423">
    <property type="entry name" value="SH3 DOMAIN-BINDING PROTEIN 5"/>
    <property type="match status" value="1"/>
</dbReference>
<feature type="region of interest" description="Disordered" evidence="6">
    <location>
        <begin position="599"/>
        <end position="620"/>
    </location>
</feature>
<evidence type="ECO:0000256" key="2">
    <source>
        <dbReference type="ARBA" id="ARBA00022658"/>
    </source>
</evidence>
<dbReference type="GO" id="GO:0004860">
    <property type="term" value="F:protein kinase inhibitor activity"/>
    <property type="evidence" value="ECO:0007669"/>
    <property type="project" value="TreeGrafter"/>
</dbReference>
<feature type="compositionally biased region" description="Polar residues" evidence="6">
    <location>
        <begin position="459"/>
        <end position="472"/>
    </location>
</feature>
<comment type="similarity">
    <text evidence="1">Belongs to the SH3BP5 family.</text>
</comment>
<dbReference type="GO" id="GO:0005737">
    <property type="term" value="C:cytoplasm"/>
    <property type="evidence" value="ECO:0007669"/>
    <property type="project" value="TreeGrafter"/>
</dbReference>
<feature type="compositionally biased region" description="Basic and acidic residues" evidence="6">
    <location>
        <begin position="146"/>
        <end position="165"/>
    </location>
</feature>
<feature type="coiled-coil region" evidence="5">
    <location>
        <begin position="216"/>
        <end position="243"/>
    </location>
</feature>
<feature type="region of interest" description="Disordered" evidence="6">
    <location>
        <begin position="323"/>
        <end position="424"/>
    </location>
</feature>
<feature type="compositionally biased region" description="Basic and acidic residues" evidence="6">
    <location>
        <begin position="396"/>
        <end position="408"/>
    </location>
</feature>
<feature type="compositionally biased region" description="Low complexity" evidence="6">
    <location>
        <begin position="521"/>
        <end position="533"/>
    </location>
</feature>
<evidence type="ECO:0000256" key="4">
    <source>
        <dbReference type="ARBA" id="ARBA00040366"/>
    </source>
</evidence>
<keyword evidence="8" id="KW-1185">Reference proteome</keyword>
<dbReference type="EMBL" id="KZ308145">
    <property type="protein sequence ID" value="KAG8222850.1"/>
    <property type="molecule type" value="Genomic_DNA"/>
</dbReference>